<keyword evidence="3" id="KW-1185">Reference proteome</keyword>
<gene>
    <name evidence="2" type="ORF">DVH24_022590</name>
</gene>
<feature type="region of interest" description="Disordered" evidence="1">
    <location>
        <begin position="1"/>
        <end position="44"/>
    </location>
</feature>
<evidence type="ECO:0000256" key="1">
    <source>
        <dbReference type="SAM" id="MobiDB-lite"/>
    </source>
</evidence>
<sequence>MDSACGNYQVGDSINDVGSGPSDQPRSGPVLSCHVPLTSRNDGGSLGLACRVSSLGSTWLSMCESPTWDPISGSHVRGHVEMSHIDRINEKKKANV</sequence>
<reference evidence="2 3" key="1">
    <citation type="submission" date="2018-10" db="EMBL/GenBank/DDBJ databases">
        <title>A high-quality apple genome assembly.</title>
        <authorList>
            <person name="Hu J."/>
        </authorList>
    </citation>
    <scope>NUCLEOTIDE SEQUENCE [LARGE SCALE GENOMIC DNA]</scope>
    <source>
        <strain evidence="3">cv. HFTH1</strain>
        <tissue evidence="2">Young leaf</tissue>
    </source>
</reference>
<accession>A0A498KLU4</accession>
<comment type="caution">
    <text evidence="2">The sequence shown here is derived from an EMBL/GenBank/DDBJ whole genome shotgun (WGS) entry which is preliminary data.</text>
</comment>
<evidence type="ECO:0000313" key="2">
    <source>
        <dbReference type="EMBL" id="RXI08446.1"/>
    </source>
</evidence>
<dbReference type="Proteomes" id="UP000290289">
    <property type="component" value="Chromosome 1"/>
</dbReference>
<organism evidence="2 3">
    <name type="scientific">Malus domestica</name>
    <name type="common">Apple</name>
    <name type="synonym">Pyrus malus</name>
    <dbReference type="NCBI Taxonomy" id="3750"/>
    <lineage>
        <taxon>Eukaryota</taxon>
        <taxon>Viridiplantae</taxon>
        <taxon>Streptophyta</taxon>
        <taxon>Embryophyta</taxon>
        <taxon>Tracheophyta</taxon>
        <taxon>Spermatophyta</taxon>
        <taxon>Magnoliopsida</taxon>
        <taxon>eudicotyledons</taxon>
        <taxon>Gunneridae</taxon>
        <taxon>Pentapetalae</taxon>
        <taxon>rosids</taxon>
        <taxon>fabids</taxon>
        <taxon>Rosales</taxon>
        <taxon>Rosaceae</taxon>
        <taxon>Amygdaloideae</taxon>
        <taxon>Maleae</taxon>
        <taxon>Malus</taxon>
    </lineage>
</organism>
<evidence type="ECO:0000313" key="3">
    <source>
        <dbReference type="Proteomes" id="UP000290289"/>
    </source>
</evidence>
<dbReference type="AlphaFoldDB" id="A0A498KLU4"/>
<name>A0A498KLU4_MALDO</name>
<dbReference type="EMBL" id="RDQH01000327">
    <property type="protein sequence ID" value="RXI08446.1"/>
    <property type="molecule type" value="Genomic_DNA"/>
</dbReference>
<proteinExistence type="predicted"/>
<protein>
    <submittedName>
        <fullName evidence="2">Uncharacterized protein</fullName>
    </submittedName>
</protein>